<dbReference type="EMBL" id="PCXL01000013">
    <property type="protein sequence ID" value="PIR37999.1"/>
    <property type="molecule type" value="Genomic_DNA"/>
</dbReference>
<sequence length="128" mass="14710">MELSIFLSKIFGIWFLVIGIIFIWRRKTLMPVIEEFAGSRALLILIALLELFAGIALVTAHNIWEKDFRLVLTIISWWLVIEGVMYLMAPTKSIKKIFKRFNKPGWYISGSLLSIVLGVYLLNAGFTM</sequence>
<feature type="transmembrane region" description="Helical" evidence="1">
    <location>
        <begin position="105"/>
        <end position="126"/>
    </location>
</feature>
<feature type="transmembrane region" description="Helical" evidence="1">
    <location>
        <begin position="6"/>
        <end position="24"/>
    </location>
</feature>
<evidence type="ECO:0000313" key="2">
    <source>
        <dbReference type="EMBL" id="PIR37999.1"/>
    </source>
</evidence>
<keyword evidence="1" id="KW-0812">Transmembrane</keyword>
<proteinExistence type="predicted"/>
<feature type="transmembrane region" description="Helical" evidence="1">
    <location>
        <begin position="70"/>
        <end position="89"/>
    </location>
</feature>
<evidence type="ECO:0008006" key="4">
    <source>
        <dbReference type="Google" id="ProtNLM"/>
    </source>
</evidence>
<name>A0A2H0QUN8_9BACT</name>
<organism evidence="2 3">
    <name type="scientific">Candidatus Zambryskibacteria bacterium CG10_big_fil_rev_8_21_14_0_10_42_12</name>
    <dbReference type="NCBI Taxonomy" id="1975115"/>
    <lineage>
        <taxon>Bacteria</taxon>
        <taxon>Candidatus Zambryskiibacteriota</taxon>
    </lineage>
</organism>
<protein>
    <recommendedName>
        <fullName evidence="4">DUF2065 domain-containing protein</fullName>
    </recommendedName>
</protein>
<dbReference type="Proteomes" id="UP000231333">
    <property type="component" value="Unassembled WGS sequence"/>
</dbReference>
<reference evidence="2 3" key="1">
    <citation type="submission" date="2017-09" db="EMBL/GenBank/DDBJ databases">
        <title>Depth-based differentiation of microbial function through sediment-hosted aquifers and enrichment of novel symbionts in the deep terrestrial subsurface.</title>
        <authorList>
            <person name="Probst A.J."/>
            <person name="Ladd B."/>
            <person name="Jarett J.K."/>
            <person name="Geller-Mcgrath D.E."/>
            <person name="Sieber C.M."/>
            <person name="Emerson J.B."/>
            <person name="Anantharaman K."/>
            <person name="Thomas B.C."/>
            <person name="Malmstrom R."/>
            <person name="Stieglmeier M."/>
            <person name="Klingl A."/>
            <person name="Woyke T."/>
            <person name="Ryan C.M."/>
            <person name="Banfield J.F."/>
        </authorList>
    </citation>
    <scope>NUCLEOTIDE SEQUENCE [LARGE SCALE GENOMIC DNA]</scope>
    <source>
        <strain evidence="2">CG10_big_fil_rev_8_21_14_0_10_42_12</strain>
    </source>
</reference>
<evidence type="ECO:0000256" key="1">
    <source>
        <dbReference type="SAM" id="Phobius"/>
    </source>
</evidence>
<comment type="caution">
    <text evidence="2">The sequence shown here is derived from an EMBL/GenBank/DDBJ whole genome shotgun (WGS) entry which is preliminary data.</text>
</comment>
<evidence type="ECO:0000313" key="3">
    <source>
        <dbReference type="Proteomes" id="UP000231333"/>
    </source>
</evidence>
<dbReference type="AlphaFoldDB" id="A0A2H0QUN8"/>
<keyword evidence="1" id="KW-0472">Membrane</keyword>
<accession>A0A2H0QUN8</accession>
<feature type="transmembrane region" description="Helical" evidence="1">
    <location>
        <begin position="44"/>
        <end position="64"/>
    </location>
</feature>
<keyword evidence="1" id="KW-1133">Transmembrane helix</keyword>
<gene>
    <name evidence="2" type="ORF">COV34_02840</name>
</gene>